<protein>
    <submittedName>
        <fullName evidence="1">Uncharacterized protein</fullName>
    </submittedName>
</protein>
<reference evidence="1" key="1">
    <citation type="journal article" date="2023" name="Science">
        <title>Genome structures resolve the early diversification of teleost fishes.</title>
        <authorList>
            <person name="Parey E."/>
            <person name="Louis A."/>
            <person name="Montfort J."/>
            <person name="Bouchez O."/>
            <person name="Roques C."/>
            <person name="Iampietro C."/>
            <person name="Lluch J."/>
            <person name="Castinel A."/>
            <person name="Donnadieu C."/>
            <person name="Desvignes T."/>
            <person name="Floi Bucao C."/>
            <person name="Jouanno E."/>
            <person name="Wen M."/>
            <person name="Mejri S."/>
            <person name="Dirks R."/>
            <person name="Jansen H."/>
            <person name="Henkel C."/>
            <person name="Chen W.J."/>
            <person name="Zahm M."/>
            <person name="Cabau C."/>
            <person name="Klopp C."/>
            <person name="Thompson A.W."/>
            <person name="Robinson-Rechavi M."/>
            <person name="Braasch I."/>
            <person name="Lecointre G."/>
            <person name="Bobe J."/>
            <person name="Postlethwait J.H."/>
            <person name="Berthelot C."/>
            <person name="Roest Crollius H."/>
            <person name="Guiguen Y."/>
        </authorList>
    </citation>
    <scope>NUCLEOTIDE SEQUENCE</scope>
    <source>
        <strain evidence="1">NC1722</strain>
    </source>
</reference>
<organism evidence="1 2">
    <name type="scientific">Aldrovandia affinis</name>
    <dbReference type="NCBI Taxonomy" id="143900"/>
    <lineage>
        <taxon>Eukaryota</taxon>
        <taxon>Metazoa</taxon>
        <taxon>Chordata</taxon>
        <taxon>Craniata</taxon>
        <taxon>Vertebrata</taxon>
        <taxon>Euteleostomi</taxon>
        <taxon>Actinopterygii</taxon>
        <taxon>Neopterygii</taxon>
        <taxon>Teleostei</taxon>
        <taxon>Notacanthiformes</taxon>
        <taxon>Halosauridae</taxon>
        <taxon>Aldrovandia</taxon>
    </lineage>
</organism>
<keyword evidence="2" id="KW-1185">Reference proteome</keyword>
<gene>
    <name evidence="1" type="ORF">AAFF_G00110670</name>
</gene>
<accession>A0AAD7RTH4</accession>
<evidence type="ECO:0000313" key="1">
    <source>
        <dbReference type="EMBL" id="KAJ8390053.1"/>
    </source>
</evidence>
<name>A0AAD7RTH4_9TELE</name>
<evidence type="ECO:0000313" key="2">
    <source>
        <dbReference type="Proteomes" id="UP001221898"/>
    </source>
</evidence>
<comment type="caution">
    <text evidence="1">The sequence shown here is derived from an EMBL/GenBank/DDBJ whole genome shotgun (WGS) entry which is preliminary data.</text>
</comment>
<sequence length="102" mass="10911">MNGEEAVLRASPGKSRKGIFGLLARGRDAELAGSTQCLPLSASARIKVQGDVEDETAWMQPTVILQIPPRRPPPSQPPRCYSSADTALRLPTEKSVLLMGGL</sequence>
<dbReference type="AlphaFoldDB" id="A0AAD7RTH4"/>
<dbReference type="EMBL" id="JAINUG010000174">
    <property type="protein sequence ID" value="KAJ8390053.1"/>
    <property type="molecule type" value="Genomic_DNA"/>
</dbReference>
<dbReference type="Proteomes" id="UP001221898">
    <property type="component" value="Unassembled WGS sequence"/>
</dbReference>
<proteinExistence type="predicted"/>